<protein>
    <submittedName>
        <fullName evidence="5">SAG family member (Sag6)</fullName>
    </submittedName>
    <submittedName>
        <fullName evidence="4">Surface antigen 6</fullName>
    </submittedName>
</protein>
<keyword evidence="1" id="KW-1133">Transmembrane helix</keyword>
<feature type="chain" id="PRO_5010845528" evidence="2">
    <location>
        <begin position="26"/>
        <end position="256"/>
    </location>
</feature>
<dbReference type="Proteomes" id="UP000030747">
    <property type="component" value="Unassembled WGS sequence"/>
</dbReference>
<reference evidence="4" key="2">
    <citation type="submission" date="2003-10" db="EMBL/GenBank/DDBJ databases">
        <authorList>
            <person name="Tomley F.M."/>
        </authorList>
    </citation>
    <scope>NUCLEOTIDE SEQUENCE</scope>
    <source>
        <strain evidence="4">Houghton</strain>
    </source>
</reference>
<reference evidence="5" key="4">
    <citation type="submission" date="2013-10" db="EMBL/GenBank/DDBJ databases">
        <title>Genomic analysis of the causative agents of coccidiosis in chickens.</title>
        <authorList>
            <person name="Reid A.J."/>
            <person name="Blake D."/>
            <person name="Billington K."/>
            <person name="Browne H."/>
            <person name="Dunn M."/>
            <person name="Hung S."/>
            <person name="Kawahara F."/>
            <person name="Miranda-Saavedra D."/>
            <person name="Mourier T."/>
            <person name="Nagra H."/>
            <person name="Otto T.D."/>
            <person name="Rawlings N."/>
            <person name="Sanchez A."/>
            <person name="Sanders M."/>
            <person name="Subramaniam C."/>
            <person name="Tay Y."/>
            <person name="Dear P."/>
            <person name="Doerig C."/>
            <person name="Gruber A."/>
            <person name="Parkinson J."/>
            <person name="Shirley M."/>
            <person name="Wan K.L."/>
            <person name="Berriman M."/>
            <person name="Tomley F."/>
            <person name="Pain A."/>
        </authorList>
    </citation>
    <scope>NUCLEOTIDE SEQUENCE [LARGE SCALE GENOMIC DNA]</scope>
    <source>
        <strain evidence="5">Houghton</strain>
    </source>
</reference>
<dbReference type="EMBL" id="HG675164">
    <property type="protein sequence ID" value="CDJ40603.1"/>
    <property type="molecule type" value="Genomic_DNA"/>
</dbReference>
<evidence type="ECO:0000313" key="4">
    <source>
        <dbReference type="EMBL" id="CAE52297.1"/>
    </source>
</evidence>
<dbReference type="VEuPathDB" id="ToxoDB:ETH_00034945"/>
<dbReference type="VEuPathDB" id="ToxoDB:ETH2_0928400"/>
<dbReference type="RefSeq" id="XP_013231353.1">
    <property type="nucleotide sequence ID" value="XM_013375899.1"/>
</dbReference>
<dbReference type="EMBL" id="JN987361">
    <property type="protein sequence ID" value="AET50584.1"/>
    <property type="molecule type" value="mRNA"/>
</dbReference>
<keyword evidence="2" id="KW-0732">Signal</keyword>
<evidence type="ECO:0000256" key="2">
    <source>
        <dbReference type="SAM" id="SignalP"/>
    </source>
</evidence>
<evidence type="ECO:0000256" key="1">
    <source>
        <dbReference type="SAM" id="Phobius"/>
    </source>
</evidence>
<evidence type="ECO:0000313" key="6">
    <source>
        <dbReference type="Proteomes" id="UP000030747"/>
    </source>
</evidence>
<keyword evidence="6" id="KW-1185">Reference proteome</keyword>
<keyword evidence="1" id="KW-0812">Transmembrane</keyword>
<dbReference type="GeneID" id="25256030"/>
<dbReference type="Pfam" id="PF11054">
    <property type="entry name" value="Surface_antigen"/>
    <property type="match status" value="1"/>
</dbReference>
<feature type="signal peptide" evidence="2">
    <location>
        <begin position="1"/>
        <end position="25"/>
    </location>
</feature>
<reference evidence="3" key="3">
    <citation type="journal article" date="2012" name="BMC Genomics">
        <title>Characterisation of full-length cDNA sequences provides insights into the Eimeria tenella transcriptome.</title>
        <authorList>
            <person name="Amiruddin N."/>
            <person name="Lee X.W."/>
            <person name="Blake D.P."/>
            <person name="Suzuki Y."/>
            <person name="Tay Y.L."/>
            <person name="Lim L.S."/>
            <person name="Tomley F.M."/>
            <person name="Watanabe J."/>
            <person name="Sugimoto C."/>
            <person name="Wan K.L."/>
        </authorList>
    </citation>
    <scope>NUCLEOTIDE SEQUENCE</scope>
    <source>
        <strain evidence="3">Houghton</strain>
    </source>
</reference>
<dbReference type="OrthoDB" id="10303395at2759"/>
<dbReference type="InterPro" id="IPR021288">
    <property type="entry name" value="Surface_antigen"/>
</dbReference>
<reference evidence="4" key="1">
    <citation type="submission" date="2003-10" db="EMBL/GenBank/DDBJ databases">
        <title>Eimeria tenella sporozoites and merozoites differentially express glycosylphosphatidylinositol-anchored variant surface proteins.</title>
        <authorList>
            <person name="Tabares E."/>
            <person name="Ferguson D."/>
            <person name="Clark J."/>
            <person name="Soon P.E."/>
            <person name="Wan K.L."/>
            <person name="Tomley F."/>
        </authorList>
    </citation>
    <scope>NUCLEOTIDE SEQUENCE</scope>
    <source>
        <strain evidence="4">Houghton</strain>
    </source>
</reference>
<feature type="transmembrane region" description="Helical" evidence="1">
    <location>
        <begin position="236"/>
        <end position="255"/>
    </location>
</feature>
<evidence type="ECO:0000313" key="3">
    <source>
        <dbReference type="EMBL" id="AET50584.1"/>
    </source>
</evidence>
<accession>Q70CD8</accession>
<evidence type="ECO:0000313" key="5">
    <source>
        <dbReference type="EMBL" id="CDJ40603.1"/>
    </source>
</evidence>
<keyword evidence="1" id="KW-0472">Membrane</keyword>
<sequence length="256" mass="27276">MLPLRIPSVFSASIFLLSVSYLGTSQQSAPTIKYTASLGGGAKCLSEVNAARGAAGLKNFAEATNDKKLSAPSDDLENDTEWKKVCEHLIPTQKEPVEATSGTNPFEKGTYAFKSLTTAEPNCKEIVNYWKAAFKNFTGLPPSESQAGDLYKSYNNVSFVALYNTSSNATADCQVVTCTKTTTPGDSSIRDSPSGSQEYGYAMICKTMPAAFADKNSAPFTQDQWDRIISSLTGSASAAIPGFGAFFIVVLSMAVL</sequence>
<reference evidence="5" key="5">
    <citation type="submission" date="2013-10" db="EMBL/GenBank/DDBJ databases">
        <authorList>
            <person name="Aslett M."/>
        </authorList>
    </citation>
    <scope>NUCLEOTIDE SEQUENCE [LARGE SCALE GENOMIC DNA]</scope>
    <source>
        <strain evidence="5">Houghton</strain>
    </source>
</reference>
<name>Q70CD8_EIMTE</name>
<organism evidence="4">
    <name type="scientific">Eimeria tenella</name>
    <name type="common">Coccidian parasite</name>
    <dbReference type="NCBI Taxonomy" id="5802"/>
    <lineage>
        <taxon>Eukaryota</taxon>
        <taxon>Sar</taxon>
        <taxon>Alveolata</taxon>
        <taxon>Apicomplexa</taxon>
        <taxon>Conoidasida</taxon>
        <taxon>Coccidia</taxon>
        <taxon>Eucoccidiorida</taxon>
        <taxon>Eimeriorina</taxon>
        <taxon>Eimeriidae</taxon>
        <taxon>Eimeria</taxon>
    </lineage>
</organism>
<proteinExistence type="evidence at transcript level"/>
<dbReference type="EMBL" id="AJ586536">
    <property type="protein sequence ID" value="CAE52297.1"/>
    <property type="molecule type" value="mRNA"/>
</dbReference>
<gene>
    <name evidence="4" type="primary">sag6</name>
    <name evidence="5" type="ORF">ETH_00034945</name>
</gene>
<dbReference type="AlphaFoldDB" id="Q70CD8"/>